<sequence>MQNELTVRETPRQKEFSFYNIFWIYVVGGVIGCILETIWCCFVFGEYSSRSSNLFFPISVVWGFGAVIFTLVLKGNLDSSPGLIFLKGYIMGGMFEFTCGFLCEKFFDVTFWDYSALPFSLGRYVNLMFCCFWGLAALVWCKKVYPLIRRILMEKRRKSSRLLTQVFALFMAVTTLMSGVALFRMNERSQNLPAQNGFERYLDRHYTDEVLQRCFPKMKPADLVIPPDVQADRQSAASDGV</sequence>
<feature type="transmembrane region" description="Helical" evidence="1">
    <location>
        <begin position="162"/>
        <end position="183"/>
    </location>
</feature>
<feature type="transmembrane region" description="Helical" evidence="1">
    <location>
        <begin position="121"/>
        <end position="141"/>
    </location>
</feature>
<accession>A0A9D2N7D7</accession>
<reference evidence="2" key="2">
    <citation type="submission" date="2021-04" db="EMBL/GenBank/DDBJ databases">
        <authorList>
            <person name="Gilroy R."/>
        </authorList>
    </citation>
    <scope>NUCLEOTIDE SEQUENCE</scope>
    <source>
        <strain evidence="2">CHK185-5351</strain>
    </source>
</reference>
<evidence type="ECO:0000256" key="1">
    <source>
        <dbReference type="SAM" id="Phobius"/>
    </source>
</evidence>
<organism evidence="2 3">
    <name type="scientific">Candidatus Fusicatenibacter intestinigallinarum</name>
    <dbReference type="NCBI Taxonomy" id="2838598"/>
    <lineage>
        <taxon>Bacteria</taxon>
        <taxon>Bacillati</taxon>
        <taxon>Bacillota</taxon>
        <taxon>Clostridia</taxon>
        <taxon>Lachnospirales</taxon>
        <taxon>Lachnospiraceae</taxon>
        <taxon>Fusicatenibacter</taxon>
    </lineage>
</organism>
<dbReference type="Proteomes" id="UP000823849">
    <property type="component" value="Unassembled WGS sequence"/>
</dbReference>
<keyword evidence="1" id="KW-0812">Transmembrane</keyword>
<gene>
    <name evidence="2" type="ORF">H9705_01070</name>
</gene>
<keyword evidence="1" id="KW-1133">Transmembrane helix</keyword>
<name>A0A9D2N7D7_9FIRM</name>
<dbReference type="InterPro" id="IPR010540">
    <property type="entry name" value="CmpB_TMEM229"/>
</dbReference>
<feature type="transmembrane region" description="Helical" evidence="1">
    <location>
        <begin position="54"/>
        <end position="73"/>
    </location>
</feature>
<dbReference type="EMBL" id="DWWU01000006">
    <property type="protein sequence ID" value="HJC14404.1"/>
    <property type="molecule type" value="Genomic_DNA"/>
</dbReference>
<reference evidence="2" key="1">
    <citation type="journal article" date="2021" name="PeerJ">
        <title>Extensive microbial diversity within the chicken gut microbiome revealed by metagenomics and culture.</title>
        <authorList>
            <person name="Gilroy R."/>
            <person name="Ravi A."/>
            <person name="Getino M."/>
            <person name="Pursley I."/>
            <person name="Horton D.L."/>
            <person name="Alikhan N.F."/>
            <person name="Baker D."/>
            <person name="Gharbi K."/>
            <person name="Hall N."/>
            <person name="Watson M."/>
            <person name="Adriaenssens E.M."/>
            <person name="Foster-Nyarko E."/>
            <person name="Jarju S."/>
            <person name="Secka A."/>
            <person name="Antonio M."/>
            <person name="Oren A."/>
            <person name="Chaudhuri R.R."/>
            <person name="La Ragione R."/>
            <person name="Hildebrand F."/>
            <person name="Pallen M.J."/>
        </authorList>
    </citation>
    <scope>NUCLEOTIDE SEQUENCE</scope>
    <source>
        <strain evidence="2">CHK185-5351</strain>
    </source>
</reference>
<protein>
    <submittedName>
        <fullName evidence="2">ABC transporter permease</fullName>
    </submittedName>
</protein>
<dbReference type="Pfam" id="PF06541">
    <property type="entry name" value="ABC_trans_CmpB"/>
    <property type="match status" value="1"/>
</dbReference>
<comment type="caution">
    <text evidence="2">The sequence shown here is derived from an EMBL/GenBank/DDBJ whole genome shotgun (WGS) entry which is preliminary data.</text>
</comment>
<proteinExistence type="predicted"/>
<evidence type="ECO:0000313" key="3">
    <source>
        <dbReference type="Proteomes" id="UP000823849"/>
    </source>
</evidence>
<keyword evidence="1" id="KW-0472">Membrane</keyword>
<feature type="transmembrane region" description="Helical" evidence="1">
    <location>
        <begin position="20"/>
        <end position="42"/>
    </location>
</feature>
<dbReference type="AlphaFoldDB" id="A0A9D2N7D7"/>
<evidence type="ECO:0000313" key="2">
    <source>
        <dbReference type="EMBL" id="HJC14404.1"/>
    </source>
</evidence>